<gene>
    <name evidence="2" type="ORF">ACFR9U_19040</name>
</gene>
<dbReference type="Proteomes" id="UP001597119">
    <property type="component" value="Unassembled WGS sequence"/>
</dbReference>
<sequence length="103" mass="10923">MAQQPTIAAGDADQPSDLVLSALAAHEDCSALDLDTTLFEVMDPDALDRLFHGFGEPDAHPVSVSFTMLDHEVEVHGDGRVVVDGVQYVRDDAGSSVSRSADV</sequence>
<comment type="caution">
    <text evidence="2">The sequence shown here is derived from an EMBL/GenBank/DDBJ whole genome shotgun (WGS) entry which is preliminary data.</text>
</comment>
<protein>
    <submittedName>
        <fullName evidence="2">HalOD1 output domain-containing protein</fullName>
    </submittedName>
</protein>
<evidence type="ECO:0000259" key="1">
    <source>
        <dbReference type="Pfam" id="PF18545"/>
    </source>
</evidence>
<evidence type="ECO:0000313" key="2">
    <source>
        <dbReference type="EMBL" id="MFD1589082.1"/>
    </source>
</evidence>
<organism evidence="2 3">
    <name type="scientific">Halorientalis brevis</name>
    <dbReference type="NCBI Taxonomy" id="1126241"/>
    <lineage>
        <taxon>Archaea</taxon>
        <taxon>Methanobacteriati</taxon>
        <taxon>Methanobacteriota</taxon>
        <taxon>Stenosarchaea group</taxon>
        <taxon>Halobacteria</taxon>
        <taxon>Halobacteriales</taxon>
        <taxon>Haloarculaceae</taxon>
        <taxon>Halorientalis</taxon>
    </lineage>
</organism>
<accession>A0ABD6CFI9</accession>
<dbReference type="RefSeq" id="WP_247378730.1">
    <property type="nucleotide sequence ID" value="NZ_JALLGV010000005.1"/>
</dbReference>
<evidence type="ECO:0000313" key="3">
    <source>
        <dbReference type="Proteomes" id="UP001597119"/>
    </source>
</evidence>
<dbReference type="Pfam" id="PF18545">
    <property type="entry name" value="HalOD1"/>
    <property type="match status" value="1"/>
</dbReference>
<dbReference type="InterPro" id="IPR040624">
    <property type="entry name" value="HalOD1"/>
</dbReference>
<proteinExistence type="predicted"/>
<feature type="domain" description="Halobacterial output" evidence="1">
    <location>
        <begin position="12"/>
        <end position="84"/>
    </location>
</feature>
<name>A0ABD6CFI9_9EURY</name>
<dbReference type="EMBL" id="JBHUDJ010000014">
    <property type="protein sequence ID" value="MFD1589082.1"/>
    <property type="molecule type" value="Genomic_DNA"/>
</dbReference>
<reference evidence="2 3" key="1">
    <citation type="journal article" date="2019" name="Int. J. Syst. Evol. Microbiol.">
        <title>The Global Catalogue of Microorganisms (GCM) 10K type strain sequencing project: providing services to taxonomists for standard genome sequencing and annotation.</title>
        <authorList>
            <consortium name="The Broad Institute Genomics Platform"/>
            <consortium name="The Broad Institute Genome Sequencing Center for Infectious Disease"/>
            <person name="Wu L."/>
            <person name="Ma J."/>
        </authorList>
    </citation>
    <scope>NUCLEOTIDE SEQUENCE [LARGE SCALE GENOMIC DNA]</scope>
    <source>
        <strain evidence="2 3">CGMCC 1.12125</strain>
    </source>
</reference>
<dbReference type="AlphaFoldDB" id="A0ABD6CFI9"/>
<keyword evidence="3" id="KW-1185">Reference proteome</keyword>